<protein>
    <recommendedName>
        <fullName evidence="5">Chromosome partition protein Smc</fullName>
    </recommendedName>
</protein>
<accession>A0ABM5P289</accession>
<feature type="region of interest" description="Disordered" evidence="2">
    <location>
        <begin position="127"/>
        <end position="156"/>
    </location>
</feature>
<organism evidence="3 4">
    <name type="scientific">Mycoplasma ovis str. Michigan</name>
    <dbReference type="NCBI Taxonomy" id="1415773"/>
    <lineage>
        <taxon>Bacteria</taxon>
        <taxon>Bacillati</taxon>
        <taxon>Mycoplasmatota</taxon>
        <taxon>Mollicutes</taxon>
        <taxon>Mycoplasmataceae</taxon>
        <taxon>Mycoplasma</taxon>
    </lineage>
</organism>
<dbReference type="EMBL" id="CP006935">
    <property type="protein sequence ID" value="AHC40494.1"/>
    <property type="molecule type" value="Genomic_DNA"/>
</dbReference>
<gene>
    <name evidence="3" type="ORF">OVS_03810</name>
</gene>
<keyword evidence="4" id="KW-1185">Reference proteome</keyword>
<proteinExistence type="predicted"/>
<dbReference type="Proteomes" id="UP000018745">
    <property type="component" value="Chromosome"/>
</dbReference>
<evidence type="ECO:0008006" key="5">
    <source>
        <dbReference type="Google" id="ProtNLM"/>
    </source>
</evidence>
<evidence type="ECO:0000313" key="4">
    <source>
        <dbReference type="Proteomes" id="UP000018745"/>
    </source>
</evidence>
<evidence type="ECO:0000313" key="3">
    <source>
        <dbReference type="EMBL" id="AHC40494.1"/>
    </source>
</evidence>
<evidence type="ECO:0000256" key="1">
    <source>
        <dbReference type="SAM" id="Coils"/>
    </source>
</evidence>
<feature type="compositionally biased region" description="Basic and acidic residues" evidence="2">
    <location>
        <begin position="128"/>
        <end position="156"/>
    </location>
</feature>
<feature type="coiled-coil region" evidence="1">
    <location>
        <begin position="50"/>
        <end position="77"/>
    </location>
</feature>
<reference evidence="3 4" key="1">
    <citation type="journal article" date="2014" name="Genome Announc.">
        <title>Complete Genome Sequence of Mycoplasma ovis Strain Michigan, a Hemoplasma of Sheep with Two Distinct 16S rRNA Genes.</title>
        <authorList>
            <person name="Deshuillers P.L."/>
            <person name="Santos A.P."/>
            <person name="do Nascimento N.C."/>
            <person name="Hampel J.A."/>
            <person name="Bergin I.L."/>
            <person name="Dyson M.C."/>
            <person name="Messick J.B."/>
        </authorList>
    </citation>
    <scope>NUCLEOTIDE SEQUENCE [LARGE SCALE GENOMIC DNA]</scope>
    <source>
        <strain evidence="3 4">Michigan</strain>
    </source>
</reference>
<evidence type="ECO:0000256" key="2">
    <source>
        <dbReference type="SAM" id="MobiDB-lite"/>
    </source>
</evidence>
<dbReference type="RefSeq" id="WP_024071520.1">
    <property type="nucleotide sequence ID" value="NC_023062.1"/>
</dbReference>
<sequence length="274" mass="31549">MAILKALSLGLSGVLAGGAVIGIGGKVLLGSNQTVVTNSSDELSDPTEELEETTYTITQLKTELNELTKQQSDKRSEYDRDLASKQEELGRLRGLTKGFDETKEQLKTLRGEGSQDSENEWNSKIKQQKTELERIQQDKRASLEAKNQAEKYNRESSTRLEQMKRFEKVFNEFLEENISEDQIKDVEQYKERLSSIALQRKGKIDNFYKSISENLEKLIRDLRTGREVKVTETDAQWDRLYLPGYTWKLPIVGSPQEEEEFIKTLKDIFEKLKK</sequence>
<name>A0ABM5P289_9MOLU</name>
<keyword evidence="1" id="KW-0175">Coiled coil</keyword>